<sequence>MTALGGWVYPRSNPTGPLKHLNCSESYEDTRHETMIVSDSSPRDPLALRSKCSIKAQAMNRNIPTSGGRVPAGIPRNQLRLSRGRTPAAGAASRKLTVVPRAQPQPAPPPPERVQVFGTAHRVASSIPTAPPHTT</sequence>
<protein>
    <submittedName>
        <fullName evidence="2">Uncharacterized protein</fullName>
    </submittedName>
</protein>
<dbReference type="AlphaFoldDB" id="L5KAJ5"/>
<proteinExistence type="predicted"/>
<evidence type="ECO:0000256" key="1">
    <source>
        <dbReference type="SAM" id="MobiDB-lite"/>
    </source>
</evidence>
<organism evidence="2 3">
    <name type="scientific">Pteropus alecto</name>
    <name type="common">Black flying fox</name>
    <dbReference type="NCBI Taxonomy" id="9402"/>
    <lineage>
        <taxon>Eukaryota</taxon>
        <taxon>Metazoa</taxon>
        <taxon>Chordata</taxon>
        <taxon>Craniata</taxon>
        <taxon>Vertebrata</taxon>
        <taxon>Euteleostomi</taxon>
        <taxon>Mammalia</taxon>
        <taxon>Eutheria</taxon>
        <taxon>Laurasiatheria</taxon>
        <taxon>Chiroptera</taxon>
        <taxon>Yinpterochiroptera</taxon>
        <taxon>Pteropodoidea</taxon>
        <taxon>Pteropodidae</taxon>
        <taxon>Pteropodinae</taxon>
        <taxon>Pteropus</taxon>
    </lineage>
</organism>
<reference evidence="3" key="1">
    <citation type="journal article" date="2013" name="Science">
        <title>Comparative analysis of bat genomes provides insight into the evolution of flight and immunity.</title>
        <authorList>
            <person name="Zhang G."/>
            <person name="Cowled C."/>
            <person name="Shi Z."/>
            <person name="Huang Z."/>
            <person name="Bishop-Lilly K.A."/>
            <person name="Fang X."/>
            <person name="Wynne J.W."/>
            <person name="Xiong Z."/>
            <person name="Baker M.L."/>
            <person name="Zhao W."/>
            <person name="Tachedjian M."/>
            <person name="Zhu Y."/>
            <person name="Zhou P."/>
            <person name="Jiang X."/>
            <person name="Ng J."/>
            <person name="Yang L."/>
            <person name="Wu L."/>
            <person name="Xiao J."/>
            <person name="Feng Y."/>
            <person name="Chen Y."/>
            <person name="Sun X."/>
            <person name="Zhang Y."/>
            <person name="Marsh G.A."/>
            <person name="Crameri G."/>
            <person name="Broder C.C."/>
            <person name="Frey K.G."/>
            <person name="Wang L.F."/>
            <person name="Wang J."/>
        </authorList>
    </citation>
    <scope>NUCLEOTIDE SEQUENCE [LARGE SCALE GENOMIC DNA]</scope>
</reference>
<keyword evidence="3" id="KW-1185">Reference proteome</keyword>
<evidence type="ECO:0000313" key="2">
    <source>
        <dbReference type="EMBL" id="ELK08555.1"/>
    </source>
</evidence>
<feature type="compositionally biased region" description="Pro residues" evidence="1">
    <location>
        <begin position="103"/>
        <end position="112"/>
    </location>
</feature>
<accession>L5KAJ5</accession>
<dbReference type="Proteomes" id="UP000010552">
    <property type="component" value="Unassembled WGS sequence"/>
</dbReference>
<name>L5KAJ5_PTEAL</name>
<dbReference type="EMBL" id="KB030886">
    <property type="protein sequence ID" value="ELK08555.1"/>
    <property type="molecule type" value="Genomic_DNA"/>
</dbReference>
<dbReference type="InParanoid" id="L5KAJ5"/>
<evidence type="ECO:0000313" key="3">
    <source>
        <dbReference type="Proteomes" id="UP000010552"/>
    </source>
</evidence>
<gene>
    <name evidence="2" type="ORF">PAL_GLEAN10021372</name>
</gene>
<feature type="region of interest" description="Disordered" evidence="1">
    <location>
        <begin position="61"/>
        <end position="114"/>
    </location>
</feature>